<dbReference type="GO" id="GO:0003700">
    <property type="term" value="F:DNA-binding transcription factor activity"/>
    <property type="evidence" value="ECO:0007669"/>
    <property type="project" value="InterPro"/>
</dbReference>
<dbReference type="InterPro" id="IPR050176">
    <property type="entry name" value="LTTR"/>
</dbReference>
<protein>
    <submittedName>
        <fullName evidence="7">DNA-binding transcriptional regulator, LysR family</fullName>
    </submittedName>
    <submittedName>
        <fullName evidence="6">LysR family transcriptional regulator</fullName>
    </submittedName>
</protein>
<evidence type="ECO:0000259" key="5">
    <source>
        <dbReference type="PROSITE" id="PS50931"/>
    </source>
</evidence>
<name>A0A0P8A010_9HYPH</name>
<dbReference type="Proteomes" id="UP000050497">
    <property type="component" value="Unassembled WGS sequence"/>
</dbReference>
<keyword evidence="3 7" id="KW-0238">DNA-binding</keyword>
<dbReference type="OrthoDB" id="9796526at2"/>
<evidence type="ECO:0000313" key="7">
    <source>
        <dbReference type="EMBL" id="SCC79400.1"/>
    </source>
</evidence>
<comment type="similarity">
    <text evidence="1">Belongs to the LysR transcriptional regulatory family.</text>
</comment>
<dbReference type="EMBL" id="LJSX01000014">
    <property type="protein sequence ID" value="KPQ10664.1"/>
    <property type="molecule type" value="Genomic_DNA"/>
</dbReference>
<evidence type="ECO:0000256" key="2">
    <source>
        <dbReference type="ARBA" id="ARBA00023015"/>
    </source>
</evidence>
<evidence type="ECO:0000313" key="9">
    <source>
        <dbReference type="Proteomes" id="UP000182800"/>
    </source>
</evidence>
<dbReference type="InterPro" id="IPR000847">
    <property type="entry name" value="LysR_HTH_N"/>
</dbReference>
<evidence type="ECO:0000256" key="4">
    <source>
        <dbReference type="ARBA" id="ARBA00023163"/>
    </source>
</evidence>
<dbReference type="GO" id="GO:0003677">
    <property type="term" value="F:DNA binding"/>
    <property type="evidence" value="ECO:0007669"/>
    <property type="project" value="UniProtKB-KW"/>
</dbReference>
<sequence length="296" mass="32477">MNDMLDWGDYRIVLAIAEAGSLTGAAKRLVTSHPTLFRRINAVEKKIGVRLFERLRTGYRPTAAGEEIIATARKITELTHDTERRLAGRDLRPSGHVRITTTDGLLFGLLAPALAGLRESEPNITLEINVSNEISDLAFREADIAIRPTSTPDPHLVGRKLGLIRQAIYAPSAMAAGTGGREALHEAPWIGPSRSMAYPALHGWMAAQGYDKQCRIWSDSILGQHAAVRAGAGIAVLPTYLAEADPALTRIGPIIAALDVELWMLTHPDLRHTARIRTVAEYFSRCSLISQRLDRR</sequence>
<evidence type="ECO:0000313" key="6">
    <source>
        <dbReference type="EMBL" id="KPQ10664.1"/>
    </source>
</evidence>
<dbReference type="InterPro" id="IPR005119">
    <property type="entry name" value="LysR_subst-bd"/>
</dbReference>
<organism evidence="6 8">
    <name type="scientific">Saliniramus fredricksonii</name>
    <dbReference type="NCBI Taxonomy" id="1653334"/>
    <lineage>
        <taxon>Bacteria</taxon>
        <taxon>Pseudomonadati</taxon>
        <taxon>Pseudomonadota</taxon>
        <taxon>Alphaproteobacteria</taxon>
        <taxon>Hyphomicrobiales</taxon>
        <taxon>Salinarimonadaceae</taxon>
        <taxon>Saliniramus</taxon>
    </lineage>
</organism>
<dbReference type="PROSITE" id="PS50931">
    <property type="entry name" value="HTH_LYSR"/>
    <property type="match status" value="1"/>
</dbReference>
<dbReference type="PANTHER" id="PTHR30579:SF3">
    <property type="entry name" value="TRANSCRIPTIONAL REGULATORY PROTEIN"/>
    <property type="match status" value="1"/>
</dbReference>
<dbReference type="Gene3D" id="1.10.10.10">
    <property type="entry name" value="Winged helix-like DNA-binding domain superfamily/Winged helix DNA-binding domain"/>
    <property type="match status" value="1"/>
</dbReference>
<dbReference type="EMBL" id="FMBM01000001">
    <property type="protein sequence ID" value="SCC79400.1"/>
    <property type="molecule type" value="Genomic_DNA"/>
</dbReference>
<dbReference type="InterPro" id="IPR036390">
    <property type="entry name" value="WH_DNA-bd_sf"/>
</dbReference>
<reference evidence="6 8" key="1">
    <citation type="submission" date="2015-09" db="EMBL/GenBank/DDBJ databases">
        <title>Identification and resolution of microdiversity through metagenomic sequencing of parallel consortia.</title>
        <authorList>
            <person name="Nelson W.C."/>
            <person name="Romine M.F."/>
            <person name="Lindemann S.R."/>
        </authorList>
    </citation>
    <scope>NUCLEOTIDE SEQUENCE [LARGE SCALE GENOMIC DNA]</scope>
    <source>
        <strain evidence="6">HL-109</strain>
    </source>
</reference>
<feature type="domain" description="HTH lysR-type" evidence="5">
    <location>
        <begin position="5"/>
        <end position="62"/>
    </location>
</feature>
<dbReference type="Proteomes" id="UP000182800">
    <property type="component" value="Unassembled WGS sequence"/>
</dbReference>
<dbReference type="SUPFAM" id="SSF46785">
    <property type="entry name" value="Winged helix' DNA-binding domain"/>
    <property type="match status" value="1"/>
</dbReference>
<proteinExistence type="inferred from homology"/>
<dbReference type="PANTHER" id="PTHR30579">
    <property type="entry name" value="TRANSCRIPTIONAL REGULATOR"/>
    <property type="match status" value="1"/>
</dbReference>
<gene>
    <name evidence="7" type="ORF">GA0071312_0854</name>
    <name evidence="6" type="ORF">HLUCCO17_10495</name>
</gene>
<evidence type="ECO:0000256" key="1">
    <source>
        <dbReference type="ARBA" id="ARBA00009437"/>
    </source>
</evidence>
<dbReference type="RefSeq" id="WP_074444214.1">
    <property type="nucleotide sequence ID" value="NZ_FMBM01000001.1"/>
</dbReference>
<dbReference type="InterPro" id="IPR036388">
    <property type="entry name" value="WH-like_DNA-bd_sf"/>
</dbReference>
<dbReference type="Pfam" id="PF03466">
    <property type="entry name" value="LysR_substrate"/>
    <property type="match status" value="1"/>
</dbReference>
<keyword evidence="4" id="KW-0804">Transcription</keyword>
<comment type="caution">
    <text evidence="6">The sequence shown here is derived from an EMBL/GenBank/DDBJ whole genome shotgun (WGS) entry which is preliminary data.</text>
</comment>
<evidence type="ECO:0000313" key="8">
    <source>
        <dbReference type="Proteomes" id="UP000050497"/>
    </source>
</evidence>
<dbReference type="AlphaFoldDB" id="A0A0P8A010"/>
<keyword evidence="2" id="KW-0805">Transcription regulation</keyword>
<evidence type="ECO:0000256" key="3">
    <source>
        <dbReference type="ARBA" id="ARBA00023125"/>
    </source>
</evidence>
<dbReference type="Gene3D" id="3.40.190.290">
    <property type="match status" value="1"/>
</dbReference>
<dbReference type="SUPFAM" id="SSF53850">
    <property type="entry name" value="Periplasmic binding protein-like II"/>
    <property type="match status" value="1"/>
</dbReference>
<reference evidence="7 9" key="2">
    <citation type="submission" date="2016-08" db="EMBL/GenBank/DDBJ databases">
        <authorList>
            <person name="Varghese N."/>
            <person name="Submissions Spin"/>
        </authorList>
    </citation>
    <scope>NUCLEOTIDE SEQUENCE [LARGE SCALE GENOMIC DNA]</scope>
    <source>
        <strain evidence="7 9">HL-109</strain>
    </source>
</reference>
<keyword evidence="9" id="KW-1185">Reference proteome</keyword>
<dbReference type="Pfam" id="PF00126">
    <property type="entry name" value="HTH_1"/>
    <property type="match status" value="1"/>
</dbReference>
<dbReference type="STRING" id="1653334.GA0071312_0854"/>
<accession>A0A0P8A010</accession>